<dbReference type="Pfam" id="PF00669">
    <property type="entry name" value="Flagellin_N"/>
    <property type="match status" value="1"/>
</dbReference>
<dbReference type="EMBL" id="FQZO01000001">
    <property type="protein sequence ID" value="SHI58787.1"/>
    <property type="molecule type" value="Genomic_DNA"/>
</dbReference>
<dbReference type="GO" id="GO:0009424">
    <property type="term" value="C:bacterial-type flagellum hook"/>
    <property type="evidence" value="ECO:0007669"/>
    <property type="project" value="InterPro"/>
</dbReference>
<feature type="domain" description="Flagellin C-terminal" evidence="5">
    <location>
        <begin position="241"/>
        <end position="320"/>
    </location>
</feature>
<dbReference type="STRING" id="1121298.SAMN05444401_1080"/>
<dbReference type="PANTHER" id="PTHR42792">
    <property type="entry name" value="FLAGELLIN"/>
    <property type="match status" value="1"/>
</dbReference>
<dbReference type="Gene3D" id="1.20.1330.10">
    <property type="entry name" value="f41 fragment of flagellin, N-terminal domain"/>
    <property type="match status" value="1"/>
</dbReference>
<keyword evidence="6" id="KW-0282">Flagellum</keyword>
<reference evidence="6 7" key="1">
    <citation type="submission" date="2016-11" db="EMBL/GenBank/DDBJ databases">
        <authorList>
            <person name="Jaros S."/>
            <person name="Januszkiewicz K."/>
            <person name="Wedrychowicz H."/>
        </authorList>
    </citation>
    <scope>NUCLEOTIDE SEQUENCE [LARGE SCALE GENOMIC DNA]</scope>
    <source>
        <strain evidence="6 7">DSM 21864</strain>
    </source>
</reference>
<keyword evidence="6" id="KW-0969">Cilium</keyword>
<sequence>MRVTNKMLSNNFLRDMRNNLGNMKTLQGQLTSGKEIRRPSDNPFKVARAMMLHTDINTNKQYNENIKDTLNWLDTTDTAMNQAGNVLQRVRELIISSGNAAYGSNERKAIKDEINEKVGEFAQILNTNFDGKYIFSGSRGTSKPLGTDKVKGNTELFLSDRDGNRLTSDLEQQMLGQKLSVEISQGVTMEYNVTASEVLTFTDDKGNAHDLTKIFKNVIEHLDSDDPSVTEKLTGQDLGDISATINNILKIRAEVGAKQNRMESAKEKNEEESFNMTDILSKTEDIDITEKVMEYSTAQTVYLASLQTSAKVIQPSLIDYIR</sequence>
<dbReference type="InterPro" id="IPR001029">
    <property type="entry name" value="Flagellin_N"/>
</dbReference>
<keyword evidence="3" id="KW-0975">Bacterial flagellum</keyword>
<evidence type="ECO:0000313" key="6">
    <source>
        <dbReference type="EMBL" id="SHI58787.1"/>
    </source>
</evidence>
<evidence type="ECO:0000256" key="1">
    <source>
        <dbReference type="ARBA" id="ARBA00004365"/>
    </source>
</evidence>
<dbReference type="GO" id="GO:0005198">
    <property type="term" value="F:structural molecule activity"/>
    <property type="evidence" value="ECO:0007669"/>
    <property type="project" value="InterPro"/>
</dbReference>
<evidence type="ECO:0000259" key="4">
    <source>
        <dbReference type="Pfam" id="PF00669"/>
    </source>
</evidence>
<protein>
    <submittedName>
        <fullName evidence="6">Flagellar hook-associated protein 3 FlgL</fullName>
    </submittedName>
</protein>
<accession>A0A1M6CCR5</accession>
<dbReference type="RefSeq" id="WP_073004351.1">
    <property type="nucleotide sequence ID" value="NZ_FQZO01000001.1"/>
</dbReference>
<comment type="subcellular location">
    <subcellularLocation>
        <location evidence="1">Bacterial flagellum</location>
    </subcellularLocation>
</comment>
<organism evidence="6 7">
    <name type="scientific">Clostridium amylolyticum</name>
    <dbReference type="NCBI Taxonomy" id="1121298"/>
    <lineage>
        <taxon>Bacteria</taxon>
        <taxon>Bacillati</taxon>
        <taxon>Bacillota</taxon>
        <taxon>Clostridia</taxon>
        <taxon>Eubacteriales</taxon>
        <taxon>Clostridiaceae</taxon>
        <taxon>Clostridium</taxon>
    </lineage>
</organism>
<dbReference type="InterPro" id="IPR001492">
    <property type="entry name" value="Flagellin"/>
</dbReference>
<proteinExistence type="inferred from homology"/>
<dbReference type="SUPFAM" id="SSF64518">
    <property type="entry name" value="Phase 1 flagellin"/>
    <property type="match status" value="1"/>
</dbReference>
<dbReference type="InterPro" id="IPR046358">
    <property type="entry name" value="Flagellin_C"/>
</dbReference>
<evidence type="ECO:0000256" key="2">
    <source>
        <dbReference type="ARBA" id="ARBA00005709"/>
    </source>
</evidence>
<feature type="domain" description="Flagellin N-terminal" evidence="4">
    <location>
        <begin position="4"/>
        <end position="138"/>
    </location>
</feature>
<dbReference type="AlphaFoldDB" id="A0A1M6CCR5"/>
<dbReference type="NCBIfam" id="TIGR02550">
    <property type="entry name" value="flagell_flgL"/>
    <property type="match status" value="1"/>
</dbReference>
<comment type="similarity">
    <text evidence="2">Belongs to the bacterial flagellin family.</text>
</comment>
<keyword evidence="6" id="KW-0966">Cell projection</keyword>
<dbReference type="PANTHER" id="PTHR42792:SF1">
    <property type="entry name" value="FLAGELLAR HOOK-ASSOCIATED PROTEIN 3"/>
    <property type="match status" value="1"/>
</dbReference>
<dbReference type="Pfam" id="PF00700">
    <property type="entry name" value="Flagellin_C"/>
    <property type="match status" value="1"/>
</dbReference>
<name>A0A1M6CCR5_9CLOT</name>
<evidence type="ECO:0000313" key="7">
    <source>
        <dbReference type="Proteomes" id="UP000184080"/>
    </source>
</evidence>
<dbReference type="Proteomes" id="UP000184080">
    <property type="component" value="Unassembled WGS sequence"/>
</dbReference>
<gene>
    <name evidence="6" type="ORF">SAMN05444401_1080</name>
</gene>
<dbReference type="GO" id="GO:0071973">
    <property type="term" value="P:bacterial-type flagellum-dependent cell motility"/>
    <property type="evidence" value="ECO:0007669"/>
    <property type="project" value="InterPro"/>
</dbReference>
<evidence type="ECO:0000259" key="5">
    <source>
        <dbReference type="Pfam" id="PF00700"/>
    </source>
</evidence>
<dbReference type="InterPro" id="IPR013384">
    <property type="entry name" value="Flagell_FlgL"/>
</dbReference>
<keyword evidence="7" id="KW-1185">Reference proteome</keyword>
<dbReference type="OrthoDB" id="9758307at2"/>
<evidence type="ECO:0000256" key="3">
    <source>
        <dbReference type="ARBA" id="ARBA00023143"/>
    </source>
</evidence>